<sequence length="957" mass="107988">MFEQSMKTILIRIYDKMKTAAYEKSTDYHAAYGVVGIAAAAAVLLKLLLFYQLIGVTANVFFVWLISAFFTYVLFTSFRNKWIPTVVFLLLTILMFCDVTYSSFFNRYLSVAMLGAAGVLGDITESIKEVIKPWFFLLFTDVVLILVTLSSKRSRDRKNANDKEHEADEALVTSDSGSDEGFEKWLAEEIETSNSIACEVNDESSNSNESSEICNNVHGEDCDQKPEEGSDDIAAEIGNEELSGKERALPQRVKNAKKDKQQRIRLWLASHKKQVTAILMILLLIFNVTGSGFITSVSNQEFYSFHLKDIVRAITGGGDPNFEYAVSNSYDKEKNGPLFGVAKGRNLIVIQIESLQNLVINKTYNGQEITPNLNQIIKENTIYFDNYYQQIGSGNTSDAEFATNNSIYGTLSSYTYKLYAKNYFKGLPKLLKEQGYETAVYHAYEDRDFWNREDAYYSIGFDTYYGGIGGTENGQFDMTEWMGWGLTDSEFYKQVMPYVKNMTQPFYSFIISLSNHHPFQMLDHYKFIDLLPKDEGTIFGNYLNSAAYTDYALGQLMQELKDEGIYDNSIIAFYGDHLGLPKSDEEIFKSVSDFIGKDYDFDTMMNIPLIITIPGAEQNVNQTVSVAGGQMDFLPTIAYLMGFDALDTVYLGHNLLTIDSGFVAEQTYMTKGSFFEDDIVYEMSRDGVFENGRAWNKKTGESIPVKDCYEGYLKSMSIINTSEYILKNDVLRKIYLEEQDAVSAFSTGAVTEYPDEIVVAGAPDKTLMGTNSLEALNASYDAGYRNLKVEICWTEDKEAVMLSSWKELGKYFTTGVDSEITLEAFQNLNMRNGLTSMDYLDLIAWLKERPDAVLVAQAERSSDWFMKSMNSYAGSIMDQFISEVPGMVEYTGLYHSILNIDIGGNTVEQILEFIKLNNVPAIVMSKESAEGSYKSVKNSGSTIYIRDDETGIIRKTY</sequence>
<dbReference type="Proteomes" id="UP000594014">
    <property type="component" value="Chromosome"/>
</dbReference>
<gene>
    <name evidence="1" type="ORF">FRZ06_06720</name>
</gene>
<evidence type="ECO:0000313" key="2">
    <source>
        <dbReference type="Proteomes" id="UP000594014"/>
    </source>
</evidence>
<organism evidence="1 2">
    <name type="scientific">Anoxybacterium hadale</name>
    <dbReference type="NCBI Taxonomy" id="3408580"/>
    <lineage>
        <taxon>Bacteria</taxon>
        <taxon>Bacillati</taxon>
        <taxon>Bacillota</taxon>
        <taxon>Clostridia</taxon>
        <taxon>Peptostreptococcales</taxon>
        <taxon>Anaerovoracaceae</taxon>
        <taxon>Anoxybacterium</taxon>
    </lineage>
</organism>
<keyword evidence="2" id="KW-1185">Reference proteome</keyword>
<reference evidence="1" key="1">
    <citation type="submission" date="2019-08" db="EMBL/GenBank/DDBJ databases">
        <title>Genome sequence of Clostridiales bacterium MT110.</title>
        <authorList>
            <person name="Cao J."/>
        </authorList>
    </citation>
    <scope>NUCLEOTIDE SEQUENCE</scope>
    <source>
        <strain evidence="1">MT110</strain>
    </source>
</reference>
<proteinExistence type="predicted"/>
<protein>
    <submittedName>
        <fullName evidence="1">Sulfatase-like hydrolase/transferase</fullName>
    </submittedName>
</protein>
<dbReference type="EMBL" id="CP042469">
    <property type="protein sequence ID" value="QOX63054.1"/>
    <property type="molecule type" value="Genomic_DNA"/>
</dbReference>
<evidence type="ECO:0000313" key="1">
    <source>
        <dbReference type="EMBL" id="QOX63054.1"/>
    </source>
</evidence>
<name>A0ACD1A9Q9_9FIRM</name>
<accession>A0ACD1A9Q9</accession>